<keyword evidence="5" id="KW-0472">Membrane</keyword>
<keyword evidence="5" id="KW-1133">Transmembrane helix</keyword>
<evidence type="ECO:0000313" key="7">
    <source>
        <dbReference type="EMBL" id="SDE68475.1"/>
    </source>
</evidence>
<keyword evidence="5" id="KW-0812">Transmembrane</keyword>
<dbReference type="InterPro" id="IPR018060">
    <property type="entry name" value="HTH_AraC"/>
</dbReference>
<dbReference type="GO" id="GO:0003700">
    <property type="term" value="F:DNA-binding transcription factor activity"/>
    <property type="evidence" value="ECO:0007669"/>
    <property type="project" value="InterPro"/>
</dbReference>
<dbReference type="SUPFAM" id="SSF46689">
    <property type="entry name" value="Homeodomain-like"/>
    <property type="match status" value="1"/>
</dbReference>
<dbReference type="STRING" id="227084.SAMN05421855_102209"/>
<dbReference type="SMART" id="SM00028">
    <property type="entry name" value="TPR"/>
    <property type="match status" value="2"/>
</dbReference>
<dbReference type="Pfam" id="PF12833">
    <property type="entry name" value="HTH_18"/>
    <property type="match status" value="1"/>
</dbReference>
<feature type="domain" description="HTH araC/xylS-type" evidence="6">
    <location>
        <begin position="412"/>
        <end position="520"/>
    </location>
</feature>
<dbReference type="SUPFAM" id="SSF48452">
    <property type="entry name" value="TPR-like"/>
    <property type="match status" value="1"/>
</dbReference>
<sequence length="526" mass="60266">MIYICLDFSLFMKRSAILFLILLLHSLVSVGQDIFDREELFLKNLNSLYQDPDQSIRVANFLLSNAKNEIEKSRALYLLAESEKLKGEHSRSIKNLYLAKQAIYGESNPYLVSLILISISERCRISGMDDISKNYLKEAEIISRNITSQQQLSVVNCKILLEQTERLVASKQLEEALQTSIKAEKVIKPFEALLPVITATVKNEIGNIYLETDNISKATDYYQRALSVVKKSDLENSSVAAVSLFGMGKVSSATKNLQLAEDYYKRALAISTVEEEQTVQITKELSEVYKTMDSLSEYRKYYSQSSELSSSISASERKVRNTILSQIEKEQAQQIESKKGIYFILGGVLIALVLLSGVLYYFYNKRLDKEYARFKEVISKIEREEKLQTEEAVEKEIVPAHKKIVIPESTERAILERLEDFEQTTKFIDANMSLQLLAKQMKTNTKYISEIIRKYKNKNFNTYINELRVNYIIHLMKTDKKYLAYKVSYLAESCGFSSHSAFTVVFKSITGITPKQFITFLKKSSK</sequence>
<keyword evidence="1" id="KW-0805">Transcription regulation</keyword>
<name>A0A1G7EYN4_9FLAO</name>
<dbReference type="SMART" id="SM00342">
    <property type="entry name" value="HTH_ARAC"/>
    <property type="match status" value="1"/>
</dbReference>
<dbReference type="OrthoDB" id="5295174at2"/>
<evidence type="ECO:0000259" key="6">
    <source>
        <dbReference type="PROSITE" id="PS01124"/>
    </source>
</evidence>
<dbReference type="InterPro" id="IPR011990">
    <property type="entry name" value="TPR-like_helical_dom_sf"/>
</dbReference>
<feature type="repeat" description="TPR" evidence="4">
    <location>
        <begin position="199"/>
        <end position="232"/>
    </location>
</feature>
<evidence type="ECO:0000313" key="8">
    <source>
        <dbReference type="Proteomes" id="UP000199321"/>
    </source>
</evidence>
<evidence type="ECO:0000256" key="5">
    <source>
        <dbReference type="SAM" id="Phobius"/>
    </source>
</evidence>
<dbReference type="Pfam" id="PF13424">
    <property type="entry name" value="TPR_12"/>
    <property type="match status" value="1"/>
</dbReference>
<evidence type="ECO:0000256" key="3">
    <source>
        <dbReference type="ARBA" id="ARBA00023163"/>
    </source>
</evidence>
<dbReference type="Proteomes" id="UP000199321">
    <property type="component" value="Unassembled WGS sequence"/>
</dbReference>
<keyword evidence="4" id="KW-0802">TPR repeat</keyword>
<dbReference type="Gene3D" id="1.25.40.10">
    <property type="entry name" value="Tetratricopeptide repeat domain"/>
    <property type="match status" value="1"/>
</dbReference>
<dbReference type="InterPro" id="IPR009057">
    <property type="entry name" value="Homeodomain-like_sf"/>
</dbReference>
<evidence type="ECO:0000256" key="1">
    <source>
        <dbReference type="ARBA" id="ARBA00023015"/>
    </source>
</evidence>
<dbReference type="InterPro" id="IPR019734">
    <property type="entry name" value="TPR_rpt"/>
</dbReference>
<evidence type="ECO:0000256" key="4">
    <source>
        <dbReference type="PROSITE-ProRule" id="PRU00339"/>
    </source>
</evidence>
<protein>
    <submittedName>
        <fullName evidence="7">AraC-type DNA-binding protein</fullName>
    </submittedName>
</protein>
<dbReference type="PANTHER" id="PTHR43280:SF34">
    <property type="entry name" value="ARAC-FAMILY TRANSCRIPTIONAL REGULATOR"/>
    <property type="match status" value="1"/>
</dbReference>
<proteinExistence type="predicted"/>
<dbReference type="AlphaFoldDB" id="A0A1G7EYN4"/>
<feature type="transmembrane region" description="Helical" evidence="5">
    <location>
        <begin position="341"/>
        <end position="363"/>
    </location>
</feature>
<organism evidence="7 8">
    <name type="scientific">Ulvibacter litoralis</name>
    <dbReference type="NCBI Taxonomy" id="227084"/>
    <lineage>
        <taxon>Bacteria</taxon>
        <taxon>Pseudomonadati</taxon>
        <taxon>Bacteroidota</taxon>
        <taxon>Flavobacteriia</taxon>
        <taxon>Flavobacteriales</taxon>
        <taxon>Flavobacteriaceae</taxon>
        <taxon>Ulvibacter</taxon>
    </lineage>
</organism>
<gene>
    <name evidence="7" type="ORF">SAMN05421855_102209</name>
</gene>
<dbReference type="PROSITE" id="PS50005">
    <property type="entry name" value="TPR"/>
    <property type="match status" value="1"/>
</dbReference>
<keyword evidence="8" id="KW-1185">Reference proteome</keyword>
<accession>A0A1G7EYN4</accession>
<evidence type="ECO:0000256" key="2">
    <source>
        <dbReference type="ARBA" id="ARBA00023125"/>
    </source>
</evidence>
<keyword evidence="3" id="KW-0804">Transcription</keyword>
<dbReference type="EMBL" id="FNBA01000002">
    <property type="protein sequence ID" value="SDE68475.1"/>
    <property type="molecule type" value="Genomic_DNA"/>
</dbReference>
<dbReference type="GO" id="GO:0043565">
    <property type="term" value="F:sequence-specific DNA binding"/>
    <property type="evidence" value="ECO:0007669"/>
    <property type="project" value="InterPro"/>
</dbReference>
<dbReference type="Gene3D" id="1.10.10.60">
    <property type="entry name" value="Homeodomain-like"/>
    <property type="match status" value="2"/>
</dbReference>
<dbReference type="PROSITE" id="PS01124">
    <property type="entry name" value="HTH_ARAC_FAMILY_2"/>
    <property type="match status" value="1"/>
</dbReference>
<reference evidence="7 8" key="1">
    <citation type="submission" date="2016-10" db="EMBL/GenBank/DDBJ databases">
        <authorList>
            <person name="de Groot N.N."/>
        </authorList>
    </citation>
    <scope>NUCLEOTIDE SEQUENCE [LARGE SCALE GENOMIC DNA]</scope>
    <source>
        <strain evidence="7 8">DSM 16195</strain>
    </source>
</reference>
<dbReference type="PANTHER" id="PTHR43280">
    <property type="entry name" value="ARAC-FAMILY TRANSCRIPTIONAL REGULATOR"/>
    <property type="match status" value="1"/>
</dbReference>
<keyword evidence="2 7" id="KW-0238">DNA-binding</keyword>